<evidence type="ECO:0000313" key="2">
    <source>
        <dbReference type="EMBL" id="GAH50007.1"/>
    </source>
</evidence>
<dbReference type="SUPFAM" id="SSF53335">
    <property type="entry name" value="S-adenosyl-L-methionine-dependent methyltransferases"/>
    <property type="match status" value="1"/>
</dbReference>
<dbReference type="CDD" id="cd02440">
    <property type="entry name" value="AdoMet_MTases"/>
    <property type="match status" value="1"/>
</dbReference>
<accession>X1FYF1</accession>
<feature type="domain" description="Methyltransferase" evidence="1">
    <location>
        <begin position="28"/>
        <end position="98"/>
    </location>
</feature>
<comment type="caution">
    <text evidence="2">The sequence shown here is derived from an EMBL/GenBank/DDBJ whole genome shotgun (WGS) entry which is preliminary data.</text>
</comment>
<gene>
    <name evidence="2" type="ORF">S03H2_37631</name>
</gene>
<dbReference type="Gene3D" id="3.40.50.150">
    <property type="entry name" value="Vaccinia Virus protein VP39"/>
    <property type="match status" value="1"/>
</dbReference>
<protein>
    <recommendedName>
        <fullName evidence="1">Methyltransferase domain-containing protein</fullName>
    </recommendedName>
</protein>
<feature type="non-terminal residue" evidence="2">
    <location>
        <position position="98"/>
    </location>
</feature>
<dbReference type="InterPro" id="IPR041698">
    <property type="entry name" value="Methyltransf_25"/>
</dbReference>
<dbReference type="EMBL" id="BARU01023168">
    <property type="protein sequence ID" value="GAH50007.1"/>
    <property type="molecule type" value="Genomic_DNA"/>
</dbReference>
<dbReference type="Pfam" id="PF13649">
    <property type="entry name" value="Methyltransf_25"/>
    <property type="match status" value="1"/>
</dbReference>
<organism evidence="2">
    <name type="scientific">marine sediment metagenome</name>
    <dbReference type="NCBI Taxonomy" id="412755"/>
    <lineage>
        <taxon>unclassified sequences</taxon>
        <taxon>metagenomes</taxon>
        <taxon>ecological metagenomes</taxon>
    </lineage>
</organism>
<proteinExistence type="predicted"/>
<evidence type="ECO:0000259" key="1">
    <source>
        <dbReference type="Pfam" id="PF13649"/>
    </source>
</evidence>
<reference evidence="2" key="1">
    <citation type="journal article" date="2014" name="Front. Microbiol.">
        <title>High frequency of phylogenetically diverse reductive dehalogenase-homologous genes in deep subseafloor sedimentary metagenomes.</title>
        <authorList>
            <person name="Kawai M."/>
            <person name="Futagami T."/>
            <person name="Toyoda A."/>
            <person name="Takaki Y."/>
            <person name="Nishi S."/>
            <person name="Hori S."/>
            <person name="Arai W."/>
            <person name="Tsubouchi T."/>
            <person name="Morono Y."/>
            <person name="Uchiyama I."/>
            <person name="Ito T."/>
            <person name="Fujiyama A."/>
            <person name="Inagaki F."/>
            <person name="Takami H."/>
        </authorList>
    </citation>
    <scope>NUCLEOTIDE SEQUENCE</scope>
    <source>
        <strain evidence="2">Expedition CK06-06</strain>
    </source>
</reference>
<dbReference type="AlphaFoldDB" id="X1FYF1"/>
<dbReference type="InterPro" id="IPR029063">
    <property type="entry name" value="SAM-dependent_MTases_sf"/>
</dbReference>
<sequence>MKTDAEKWFKEDGEKVLKDVVIKSGDIVLDFGCGEGTYSLPAAKIAGKEGKVFALDKSISKLDELTRRAKSAELKNIKTVKTSGRLEVPFPDGHFDVV</sequence>
<name>X1FYF1_9ZZZZ</name>